<gene>
    <name evidence="2" type="ORF">A3G49_03560</name>
</gene>
<comment type="caution">
    <text evidence="2">The sequence shown here is derived from an EMBL/GenBank/DDBJ whole genome shotgun (WGS) entry which is preliminary data.</text>
</comment>
<protein>
    <recommendedName>
        <fullName evidence="4">NfeD-like C-terminal domain-containing protein</fullName>
    </recommendedName>
</protein>
<dbReference type="EMBL" id="MHQY01000003">
    <property type="protein sequence ID" value="OHA14777.1"/>
    <property type="molecule type" value="Genomic_DNA"/>
</dbReference>
<dbReference type="Proteomes" id="UP000177171">
    <property type="component" value="Unassembled WGS sequence"/>
</dbReference>
<dbReference type="AlphaFoldDB" id="A0A1G2LT41"/>
<feature type="transmembrane region" description="Helical" evidence="1">
    <location>
        <begin position="98"/>
        <end position="119"/>
    </location>
</feature>
<keyword evidence="1" id="KW-0472">Membrane</keyword>
<dbReference type="InterPro" id="IPR012340">
    <property type="entry name" value="NA-bd_OB-fold"/>
</dbReference>
<proteinExistence type="predicted"/>
<evidence type="ECO:0008006" key="4">
    <source>
        <dbReference type="Google" id="ProtNLM"/>
    </source>
</evidence>
<feature type="transmembrane region" description="Helical" evidence="1">
    <location>
        <begin position="125"/>
        <end position="146"/>
    </location>
</feature>
<keyword evidence="1" id="KW-0812">Transmembrane</keyword>
<accession>A0A1G2LT41</accession>
<organism evidence="2 3">
    <name type="scientific">Candidatus Sungbacteria bacterium RIFCSPLOWO2_12_FULL_41_11</name>
    <dbReference type="NCBI Taxonomy" id="1802286"/>
    <lineage>
        <taxon>Bacteria</taxon>
        <taxon>Candidatus Sungiibacteriota</taxon>
    </lineage>
</organism>
<evidence type="ECO:0000256" key="1">
    <source>
        <dbReference type="SAM" id="Phobius"/>
    </source>
</evidence>
<feature type="transmembrane region" description="Helical" evidence="1">
    <location>
        <begin position="27"/>
        <end position="49"/>
    </location>
</feature>
<name>A0A1G2LT41_9BACT</name>
<evidence type="ECO:0000313" key="2">
    <source>
        <dbReference type="EMBL" id="OHA14777.1"/>
    </source>
</evidence>
<dbReference type="Gene3D" id="2.40.50.140">
    <property type="entry name" value="Nucleic acid-binding proteins"/>
    <property type="match status" value="1"/>
</dbReference>
<reference evidence="2 3" key="1">
    <citation type="journal article" date="2016" name="Nat. Commun.">
        <title>Thousands of microbial genomes shed light on interconnected biogeochemical processes in an aquifer system.</title>
        <authorList>
            <person name="Anantharaman K."/>
            <person name="Brown C.T."/>
            <person name="Hug L.A."/>
            <person name="Sharon I."/>
            <person name="Castelle C.J."/>
            <person name="Probst A.J."/>
            <person name="Thomas B.C."/>
            <person name="Singh A."/>
            <person name="Wilkins M.J."/>
            <person name="Karaoz U."/>
            <person name="Brodie E.L."/>
            <person name="Williams K.H."/>
            <person name="Hubbard S.S."/>
            <person name="Banfield J.F."/>
        </authorList>
    </citation>
    <scope>NUCLEOTIDE SEQUENCE [LARGE SCALE GENOMIC DNA]</scope>
</reference>
<evidence type="ECO:0000313" key="3">
    <source>
        <dbReference type="Proteomes" id="UP000177171"/>
    </source>
</evidence>
<keyword evidence="1" id="KW-1133">Transmembrane helix</keyword>
<sequence>MWFLLKEWLIYAFGNMFGFLEYLDKALVFWTFLAIGLTCGGFLFLTMIIGEISELFGDMFGGDADHDLGGGTEHGGSHDASDSGLDSHAPDFSTPSLFSFRIMMAFFTGFGLIGAVATYGNQSVIISSLWGLSSGALLMIATYIFVSYLASGQGSVNIVDSDLLGKEARVVVEIPPDGLGRVEIFTHAGSLTKLSRSLEGNLISENSIVRVEKISGNTVLVKKL</sequence>